<reference evidence="1" key="1">
    <citation type="submission" date="2023-05" db="EMBL/GenBank/DDBJ databases">
        <title>Limnohabitans sp. strain HM2-2 Genome sequencing and assembly.</title>
        <authorList>
            <person name="Jung Y."/>
        </authorList>
    </citation>
    <scope>NUCLEOTIDE SEQUENCE</scope>
    <source>
        <strain evidence="1">HM2-2</strain>
    </source>
</reference>
<protein>
    <recommendedName>
        <fullName evidence="3">Glycosyltransferase 2-like domain-containing protein</fullName>
    </recommendedName>
</protein>
<keyword evidence="2" id="KW-1185">Reference proteome</keyword>
<evidence type="ECO:0000313" key="1">
    <source>
        <dbReference type="EMBL" id="MDI9233128.1"/>
    </source>
</evidence>
<evidence type="ECO:0000313" key="2">
    <source>
        <dbReference type="Proteomes" id="UP001431902"/>
    </source>
</evidence>
<evidence type="ECO:0008006" key="3">
    <source>
        <dbReference type="Google" id="ProtNLM"/>
    </source>
</evidence>
<dbReference type="EMBL" id="JASGBH010000003">
    <property type="protein sequence ID" value="MDI9233128.1"/>
    <property type="molecule type" value="Genomic_DNA"/>
</dbReference>
<dbReference type="SUPFAM" id="SSF53448">
    <property type="entry name" value="Nucleotide-diphospho-sugar transferases"/>
    <property type="match status" value="1"/>
</dbReference>
<name>A0ABT6X4U9_9BURK</name>
<organism evidence="1 2">
    <name type="scientific">Limnohabitans lacus</name>
    <dbReference type="NCBI Taxonomy" id="3045173"/>
    <lineage>
        <taxon>Bacteria</taxon>
        <taxon>Pseudomonadati</taxon>
        <taxon>Pseudomonadota</taxon>
        <taxon>Betaproteobacteria</taxon>
        <taxon>Burkholderiales</taxon>
        <taxon>Comamonadaceae</taxon>
        <taxon>Limnohabitans</taxon>
    </lineage>
</organism>
<dbReference type="InterPro" id="IPR029044">
    <property type="entry name" value="Nucleotide-diphossugar_trans"/>
</dbReference>
<dbReference type="Proteomes" id="UP001431902">
    <property type="component" value="Unassembled WGS sequence"/>
</dbReference>
<sequence>MPHEITLCLTIGNRPEPLEKTLLSLLPKIEFQHIIAINDFRDAPTNEMFLKMCPQGTLINLHKQVGHHQAVDAMYKLVKTKYVFHCEDDWLFEGDIPVQSVLNLLQSKPEISEVCLRKVEDIPMNEEEASKILTCEGSGLTYKRLDPMHEQWHGYTFNPHIASLDNWNRLGGFHQFKKERHVSRHMRSWGQHVAYLTPGYCSHIGDGISVSIQPSRIDRLKKWFSN</sequence>
<accession>A0ABT6X4U9</accession>
<gene>
    <name evidence="1" type="ORF">QLQ16_04680</name>
</gene>
<dbReference type="RefSeq" id="WP_283223533.1">
    <property type="nucleotide sequence ID" value="NZ_JASGBH010000003.1"/>
</dbReference>
<proteinExistence type="predicted"/>
<comment type="caution">
    <text evidence="1">The sequence shown here is derived from an EMBL/GenBank/DDBJ whole genome shotgun (WGS) entry which is preliminary data.</text>
</comment>